<evidence type="ECO:0000313" key="2">
    <source>
        <dbReference type="Proteomes" id="UP000230069"/>
    </source>
</evidence>
<dbReference type="InParanoid" id="A0A2G5F1F3"/>
<organism evidence="1 2">
    <name type="scientific">Aquilegia coerulea</name>
    <name type="common">Rocky mountain columbine</name>
    <dbReference type="NCBI Taxonomy" id="218851"/>
    <lineage>
        <taxon>Eukaryota</taxon>
        <taxon>Viridiplantae</taxon>
        <taxon>Streptophyta</taxon>
        <taxon>Embryophyta</taxon>
        <taxon>Tracheophyta</taxon>
        <taxon>Spermatophyta</taxon>
        <taxon>Magnoliopsida</taxon>
        <taxon>Ranunculales</taxon>
        <taxon>Ranunculaceae</taxon>
        <taxon>Thalictroideae</taxon>
        <taxon>Aquilegia</taxon>
    </lineage>
</organism>
<dbReference type="Proteomes" id="UP000230069">
    <property type="component" value="Unassembled WGS sequence"/>
</dbReference>
<protein>
    <submittedName>
        <fullName evidence="1">Uncharacterized protein</fullName>
    </submittedName>
</protein>
<dbReference type="AlphaFoldDB" id="A0A2G5F1F3"/>
<dbReference type="EMBL" id="KZ305019">
    <property type="protein sequence ID" value="PIA61855.1"/>
    <property type="molecule type" value="Genomic_DNA"/>
</dbReference>
<accession>A0A2G5F1F3</accession>
<reference evidence="1 2" key="1">
    <citation type="submission" date="2017-09" db="EMBL/GenBank/DDBJ databases">
        <title>WGS assembly of Aquilegia coerulea Goldsmith.</title>
        <authorList>
            <person name="Hodges S."/>
            <person name="Kramer E."/>
            <person name="Nordborg M."/>
            <person name="Tomkins J."/>
            <person name="Borevitz J."/>
            <person name="Derieg N."/>
            <person name="Yan J."/>
            <person name="Mihaltcheva S."/>
            <person name="Hayes R.D."/>
            <person name="Rokhsar D."/>
        </authorList>
    </citation>
    <scope>NUCLEOTIDE SEQUENCE [LARGE SCALE GENOMIC DNA]</scope>
    <source>
        <strain evidence="2">cv. Goldsmith</strain>
    </source>
</reference>
<proteinExistence type="predicted"/>
<keyword evidence="2" id="KW-1185">Reference proteome</keyword>
<gene>
    <name evidence="1" type="ORF">AQUCO_00200094v1</name>
</gene>
<name>A0A2G5F1F3_AQUCA</name>
<sequence>MFSSDSFSHQPVLAMCFSIHHQSSLLQVLLLRTNSLLSLPDCPSYYHRLYFIISSPRPVPQDSLHLTFFLSSATLPLLALSSFPIALPQLCSQRRGV</sequence>
<evidence type="ECO:0000313" key="1">
    <source>
        <dbReference type="EMBL" id="PIA61855.1"/>
    </source>
</evidence>